<gene>
    <name evidence="2" type="ORF">PR048_029542</name>
</gene>
<keyword evidence="3" id="KW-1185">Reference proteome</keyword>
<organism evidence="2 3">
    <name type="scientific">Dryococelus australis</name>
    <dbReference type="NCBI Taxonomy" id="614101"/>
    <lineage>
        <taxon>Eukaryota</taxon>
        <taxon>Metazoa</taxon>
        <taxon>Ecdysozoa</taxon>
        <taxon>Arthropoda</taxon>
        <taxon>Hexapoda</taxon>
        <taxon>Insecta</taxon>
        <taxon>Pterygota</taxon>
        <taxon>Neoptera</taxon>
        <taxon>Polyneoptera</taxon>
        <taxon>Phasmatodea</taxon>
        <taxon>Verophasmatodea</taxon>
        <taxon>Anareolatae</taxon>
        <taxon>Phasmatidae</taxon>
        <taxon>Eurycanthinae</taxon>
        <taxon>Dryococelus</taxon>
    </lineage>
</organism>
<accession>A0ABQ9GDP3</accession>
<evidence type="ECO:0000256" key="1">
    <source>
        <dbReference type="SAM" id="MobiDB-lite"/>
    </source>
</evidence>
<dbReference type="Proteomes" id="UP001159363">
    <property type="component" value="Chromosome 12"/>
</dbReference>
<dbReference type="EMBL" id="JARBHB010000013">
    <property type="protein sequence ID" value="KAJ8870519.1"/>
    <property type="molecule type" value="Genomic_DNA"/>
</dbReference>
<evidence type="ECO:0000313" key="2">
    <source>
        <dbReference type="EMBL" id="KAJ8870519.1"/>
    </source>
</evidence>
<feature type="region of interest" description="Disordered" evidence="1">
    <location>
        <begin position="1"/>
        <end position="21"/>
    </location>
</feature>
<comment type="caution">
    <text evidence="2">The sequence shown here is derived from an EMBL/GenBank/DDBJ whole genome shotgun (WGS) entry which is preliminary data.</text>
</comment>
<sequence length="143" mass="16595">MLHRKTLFPSGEAHQPFPYRDETRRRQRVDVTLIEYRARHEHEKLFTAGATVAEWLDRSPSTKAIRVQSPGHRIFARGNRARRCRWSVGFLGDIPFPSPFHSSATPYPLQSPSSALETLLLRTTQISSLTTPRSYGRRLWHWS</sequence>
<name>A0ABQ9GDP3_9NEOP</name>
<evidence type="ECO:0000313" key="3">
    <source>
        <dbReference type="Proteomes" id="UP001159363"/>
    </source>
</evidence>
<proteinExistence type="predicted"/>
<reference evidence="2 3" key="1">
    <citation type="submission" date="2023-02" db="EMBL/GenBank/DDBJ databases">
        <title>LHISI_Scaffold_Assembly.</title>
        <authorList>
            <person name="Stuart O.P."/>
            <person name="Cleave R."/>
            <person name="Magrath M.J.L."/>
            <person name="Mikheyev A.S."/>
        </authorList>
    </citation>
    <scope>NUCLEOTIDE SEQUENCE [LARGE SCALE GENOMIC DNA]</scope>
    <source>
        <strain evidence="2">Daus_M_001</strain>
        <tissue evidence="2">Leg muscle</tissue>
    </source>
</reference>
<protein>
    <submittedName>
        <fullName evidence="2">Uncharacterized protein</fullName>
    </submittedName>
</protein>